<evidence type="ECO:0000313" key="1">
    <source>
        <dbReference type="EMBL" id="GAA1694233.1"/>
    </source>
</evidence>
<dbReference type="Proteomes" id="UP001500064">
    <property type="component" value="Unassembled WGS sequence"/>
</dbReference>
<protein>
    <recommendedName>
        <fullName evidence="3">WD40 repeat domain-containing protein</fullName>
    </recommendedName>
</protein>
<reference evidence="2" key="1">
    <citation type="journal article" date="2019" name="Int. J. Syst. Evol. Microbiol.">
        <title>The Global Catalogue of Microorganisms (GCM) 10K type strain sequencing project: providing services to taxonomists for standard genome sequencing and annotation.</title>
        <authorList>
            <consortium name="The Broad Institute Genomics Platform"/>
            <consortium name="The Broad Institute Genome Sequencing Center for Infectious Disease"/>
            <person name="Wu L."/>
            <person name="Ma J."/>
        </authorList>
    </citation>
    <scope>NUCLEOTIDE SEQUENCE [LARGE SCALE GENOMIC DNA]</scope>
    <source>
        <strain evidence="2">JCM 13929</strain>
    </source>
</reference>
<accession>A0ABP4TV43</accession>
<sequence length="535" mass="58399">MIDSLDPAGGPAAALAVLRAADWSRYDPARDTAPLRDALAELERAHGLTEAHRFATARVRAAGAVLRHPDVHHGEVNGYALSPCGRYLAIGSGTGEDYDDGGVLQVFEVPVGRCVNAIDGIAGGVGFPDYTRSLQWSADGARIALEFNTNATGVWDPFGADREPIAQAFFFGGGRPAGMALAPDGRRALVYGGGSPFMWQVIVSMEQGEVSGPPDGEELGPEPLEFTGPLPGGYEDDWGEEPELLLRRIHWSRDGRRIHGELRDGWLVCLDAEERKVDWILETGADHNGDPPEWSLGERLLAYQRDGKLIIADAATGRTLSEHPTPDEAEFLRWGPDDRLAFVTSDRVTIFDGTTGERRHDLDIRVHPAHPRGWDPLPWAWSPDGRRAALVADAGRVELWELGGRPERLRVIDGLYRETGEQLPLFGLEWTPDDVLVMVGGESLRFVRAATGEIIGDFAFDHEPDAPRPDELDGEDSTPEATLAVDADTWAAAFEDGTVIVPPGREDDLSHLLAWTIDRRVAWPAHWGDLTVRAG</sequence>
<keyword evidence="2" id="KW-1185">Reference proteome</keyword>
<dbReference type="EMBL" id="BAAAMU010000199">
    <property type="protein sequence ID" value="GAA1694233.1"/>
    <property type="molecule type" value="Genomic_DNA"/>
</dbReference>
<proteinExistence type="predicted"/>
<comment type="caution">
    <text evidence="1">The sequence shown here is derived from an EMBL/GenBank/DDBJ whole genome shotgun (WGS) entry which is preliminary data.</text>
</comment>
<evidence type="ECO:0000313" key="2">
    <source>
        <dbReference type="Proteomes" id="UP001500064"/>
    </source>
</evidence>
<organism evidence="1 2">
    <name type="scientific">Nonomuraea maheshkhaliensis</name>
    <dbReference type="NCBI Taxonomy" id="419590"/>
    <lineage>
        <taxon>Bacteria</taxon>
        <taxon>Bacillati</taxon>
        <taxon>Actinomycetota</taxon>
        <taxon>Actinomycetes</taxon>
        <taxon>Streptosporangiales</taxon>
        <taxon>Streptosporangiaceae</taxon>
        <taxon>Nonomuraea</taxon>
    </lineage>
</organism>
<dbReference type="InterPro" id="IPR015943">
    <property type="entry name" value="WD40/YVTN_repeat-like_dom_sf"/>
</dbReference>
<gene>
    <name evidence="1" type="ORF">GCM10009733_107560</name>
</gene>
<dbReference type="Gene3D" id="2.130.10.10">
    <property type="entry name" value="YVTN repeat-like/Quinoprotein amine dehydrogenase"/>
    <property type="match status" value="2"/>
</dbReference>
<dbReference type="SUPFAM" id="SSF82171">
    <property type="entry name" value="DPP6 N-terminal domain-like"/>
    <property type="match status" value="1"/>
</dbReference>
<dbReference type="RefSeq" id="WP_346115079.1">
    <property type="nucleotide sequence ID" value="NZ_BAAAMU010000199.1"/>
</dbReference>
<evidence type="ECO:0008006" key="3">
    <source>
        <dbReference type="Google" id="ProtNLM"/>
    </source>
</evidence>
<name>A0ABP4TV43_9ACTN</name>